<keyword evidence="2 5" id="KW-0812">Transmembrane</keyword>
<keyword evidence="8" id="KW-1185">Reference proteome</keyword>
<feature type="transmembrane region" description="Helical" evidence="5">
    <location>
        <begin position="317"/>
        <end position="337"/>
    </location>
</feature>
<dbReference type="Gene3D" id="1.20.1720.10">
    <property type="entry name" value="Multidrug resistance protein D"/>
    <property type="match status" value="1"/>
</dbReference>
<feature type="domain" description="Major facilitator superfamily (MFS) profile" evidence="6">
    <location>
        <begin position="23"/>
        <end position="479"/>
    </location>
</feature>
<proteinExistence type="predicted"/>
<dbReference type="PANTHER" id="PTHR42718:SF39">
    <property type="entry name" value="ACTINORHODIN TRANSPORTER-RELATED"/>
    <property type="match status" value="1"/>
</dbReference>
<sequence length="491" mass="51689">MSLEQQSRSNGVVVAHARWRWFRFAVLLTGVFLSPLDFFIVNIALPAIKEEFGATPADLQLVVSGYMTTYAVFLITGGRLGDIFGRRTIFLAGLACFAGASAICGSAPSSSILVAGRVLQGFGAALMVPQGLASINVIFAPEEKSLALGLYGATLGLAAASGQILGGFLVSADVFGLGWRIVFLVNLPIAAAVLISGLLLPEASNPRRPRLDIFGVLLSALTLALVVTPLIEGRERGWPLWSLLLLMAAPIAGSLFLRNEERLLRDGGTPLFDPRVMELPGFGLGLLAALFFYAIGSFFLIFSIYLQTALGESPRDVALVFLPFGVGSFLAPLLSPYAGRLLGPRTAPLGIAVETIGMLGLAFVVWNWRTDQSLDHALRGLALFAIGFGQGTALPSLVRAIIGKVDTAWSGLVSGIINTTLQISSALSIAIVGGLFFSIAGHEPIAENISFALVVSLIAISGCLVIAALATVALTQTRLVELGTTPSKKIR</sequence>
<protein>
    <submittedName>
        <fullName evidence="7">MFS transporter</fullName>
    </submittedName>
</protein>
<comment type="subcellular location">
    <subcellularLocation>
        <location evidence="1">Membrane</location>
        <topology evidence="1">Multi-pass membrane protein</topology>
    </subcellularLocation>
</comment>
<comment type="caution">
    <text evidence="7">The sequence shown here is derived from an EMBL/GenBank/DDBJ whole genome shotgun (WGS) entry which is preliminary data.</text>
</comment>
<dbReference type="GO" id="GO:0016020">
    <property type="term" value="C:membrane"/>
    <property type="evidence" value="ECO:0007669"/>
    <property type="project" value="UniProtKB-SubCell"/>
</dbReference>
<accession>A0A2U1SUH2</accession>
<dbReference type="InterPro" id="IPR020846">
    <property type="entry name" value="MFS_dom"/>
</dbReference>
<dbReference type="RefSeq" id="WP_108915929.1">
    <property type="nucleotide sequence ID" value="NZ_PUIV01000003.1"/>
</dbReference>
<feature type="transmembrane region" description="Helical" evidence="5">
    <location>
        <begin position="349"/>
        <end position="368"/>
    </location>
</feature>
<feature type="transmembrane region" description="Helical" evidence="5">
    <location>
        <begin position="57"/>
        <end position="77"/>
    </location>
</feature>
<feature type="transmembrane region" description="Helical" evidence="5">
    <location>
        <begin position="211"/>
        <end position="231"/>
    </location>
</feature>
<name>A0A2U1SUH2_METSR</name>
<dbReference type="InterPro" id="IPR036259">
    <property type="entry name" value="MFS_trans_sf"/>
</dbReference>
<dbReference type="SUPFAM" id="SSF103473">
    <property type="entry name" value="MFS general substrate transporter"/>
    <property type="match status" value="1"/>
</dbReference>
<dbReference type="Proteomes" id="UP000245137">
    <property type="component" value="Unassembled WGS sequence"/>
</dbReference>
<feature type="transmembrane region" description="Helical" evidence="5">
    <location>
        <begin position="279"/>
        <end position="305"/>
    </location>
</feature>
<keyword evidence="3 5" id="KW-1133">Transmembrane helix</keyword>
<gene>
    <name evidence="7" type="ORF">C5689_03720</name>
</gene>
<feature type="transmembrane region" description="Helical" evidence="5">
    <location>
        <begin position="449"/>
        <end position="474"/>
    </location>
</feature>
<dbReference type="PROSITE" id="PS50850">
    <property type="entry name" value="MFS"/>
    <property type="match status" value="1"/>
</dbReference>
<dbReference type="EMBL" id="PUIV01000003">
    <property type="protein sequence ID" value="PWB95257.1"/>
    <property type="molecule type" value="Genomic_DNA"/>
</dbReference>
<feature type="transmembrane region" description="Helical" evidence="5">
    <location>
        <begin position="409"/>
        <end position="437"/>
    </location>
</feature>
<feature type="transmembrane region" description="Helical" evidence="5">
    <location>
        <begin position="21"/>
        <end position="45"/>
    </location>
</feature>
<evidence type="ECO:0000313" key="7">
    <source>
        <dbReference type="EMBL" id="PWB95257.1"/>
    </source>
</evidence>
<evidence type="ECO:0000313" key="8">
    <source>
        <dbReference type="Proteomes" id="UP000245137"/>
    </source>
</evidence>
<feature type="transmembrane region" description="Helical" evidence="5">
    <location>
        <begin position="177"/>
        <end position="199"/>
    </location>
</feature>
<feature type="transmembrane region" description="Helical" evidence="5">
    <location>
        <begin position="118"/>
        <end position="139"/>
    </location>
</feature>
<dbReference type="Pfam" id="PF07690">
    <property type="entry name" value="MFS_1"/>
    <property type="match status" value="1"/>
</dbReference>
<evidence type="ECO:0000256" key="5">
    <source>
        <dbReference type="SAM" id="Phobius"/>
    </source>
</evidence>
<dbReference type="AlphaFoldDB" id="A0A2U1SUH2"/>
<dbReference type="InterPro" id="IPR011701">
    <property type="entry name" value="MFS"/>
</dbReference>
<evidence type="ECO:0000256" key="1">
    <source>
        <dbReference type="ARBA" id="ARBA00004141"/>
    </source>
</evidence>
<dbReference type="CDD" id="cd17321">
    <property type="entry name" value="MFS_MMR_MDR_like"/>
    <property type="match status" value="1"/>
</dbReference>
<dbReference type="PANTHER" id="PTHR42718">
    <property type="entry name" value="MAJOR FACILITATOR SUPERFAMILY MULTIDRUG TRANSPORTER MFSC"/>
    <property type="match status" value="1"/>
</dbReference>
<dbReference type="OrthoDB" id="2414439at2"/>
<feature type="transmembrane region" description="Helical" evidence="5">
    <location>
        <begin position="89"/>
        <end position="112"/>
    </location>
</feature>
<organism evidence="7 8">
    <name type="scientific">Methylosinus sporium</name>
    <dbReference type="NCBI Taxonomy" id="428"/>
    <lineage>
        <taxon>Bacteria</taxon>
        <taxon>Pseudomonadati</taxon>
        <taxon>Pseudomonadota</taxon>
        <taxon>Alphaproteobacteria</taxon>
        <taxon>Hyphomicrobiales</taxon>
        <taxon>Methylocystaceae</taxon>
        <taxon>Methylosinus</taxon>
    </lineage>
</organism>
<dbReference type="GO" id="GO:0022857">
    <property type="term" value="F:transmembrane transporter activity"/>
    <property type="evidence" value="ECO:0007669"/>
    <property type="project" value="InterPro"/>
</dbReference>
<dbReference type="PRINTS" id="PR01036">
    <property type="entry name" value="TCRTETB"/>
</dbReference>
<evidence type="ECO:0000259" key="6">
    <source>
        <dbReference type="PROSITE" id="PS50850"/>
    </source>
</evidence>
<dbReference type="Gene3D" id="1.20.1250.20">
    <property type="entry name" value="MFS general substrate transporter like domains"/>
    <property type="match status" value="1"/>
</dbReference>
<feature type="transmembrane region" description="Helical" evidence="5">
    <location>
        <begin position="380"/>
        <end position="402"/>
    </location>
</feature>
<evidence type="ECO:0000256" key="3">
    <source>
        <dbReference type="ARBA" id="ARBA00022989"/>
    </source>
</evidence>
<reference evidence="7 8" key="1">
    <citation type="journal article" date="2018" name="Appl. Microbiol. Biotechnol.">
        <title>Co-cultivation of the strictly anaerobic methanogen Methanosarcina barkeri with aerobic methanotrophs in an oxygen-limited membrane bioreactor.</title>
        <authorList>
            <person name="In 't Zandt M.H."/>
            <person name="van den Bosch T.J.M."/>
            <person name="Rijkers R."/>
            <person name="van Kessel M.A.H.J."/>
            <person name="Jetten M.S.M."/>
            <person name="Welte C.U."/>
        </authorList>
    </citation>
    <scope>NUCLEOTIDE SEQUENCE [LARGE SCALE GENOMIC DNA]</scope>
    <source>
        <strain evidence="7 8">DSM 17706</strain>
    </source>
</reference>
<evidence type="ECO:0000256" key="4">
    <source>
        <dbReference type="ARBA" id="ARBA00023136"/>
    </source>
</evidence>
<evidence type="ECO:0000256" key="2">
    <source>
        <dbReference type="ARBA" id="ARBA00022692"/>
    </source>
</evidence>
<feature type="transmembrane region" description="Helical" evidence="5">
    <location>
        <begin position="146"/>
        <end position="171"/>
    </location>
</feature>
<keyword evidence="4 5" id="KW-0472">Membrane</keyword>